<dbReference type="Gene3D" id="3.90.226.10">
    <property type="entry name" value="2-enoyl-CoA Hydratase, Chain A, domain 1"/>
    <property type="match status" value="1"/>
</dbReference>
<dbReference type="InterPro" id="IPR029045">
    <property type="entry name" value="ClpP/crotonase-like_dom_sf"/>
</dbReference>
<reference evidence="16 17" key="1">
    <citation type="submission" date="2017-06" db="EMBL/GenBank/DDBJ databases">
        <authorList>
            <person name="Kim H.J."/>
            <person name="Triplett B.A."/>
        </authorList>
    </citation>
    <scope>NUCLEOTIDE SEQUENCE [LARGE SCALE GENOMIC DNA]</scope>
    <source>
        <strain evidence="16 17">B29T1</strain>
    </source>
</reference>
<feature type="binding site" evidence="13">
    <location>
        <position position="53"/>
    </location>
    <ligand>
        <name>Zn(2+)</name>
        <dbReference type="ChEBI" id="CHEBI:29105"/>
    </ligand>
</feature>
<evidence type="ECO:0000256" key="7">
    <source>
        <dbReference type="ARBA" id="ARBA00022832"/>
    </source>
</evidence>
<dbReference type="GO" id="GO:0006633">
    <property type="term" value="P:fatty acid biosynthetic process"/>
    <property type="evidence" value="ECO:0007669"/>
    <property type="project" value="UniProtKB-KW"/>
</dbReference>
<evidence type="ECO:0000256" key="5">
    <source>
        <dbReference type="ARBA" id="ARBA00022741"/>
    </source>
</evidence>
<evidence type="ECO:0000313" key="16">
    <source>
        <dbReference type="EMBL" id="SNB67938.1"/>
    </source>
</evidence>
<dbReference type="HAMAP" id="MF_01395">
    <property type="entry name" value="AcetylCoA_CT_beta"/>
    <property type="match status" value="1"/>
</dbReference>
<evidence type="ECO:0000256" key="1">
    <source>
        <dbReference type="ARBA" id="ARBA00004496"/>
    </source>
</evidence>
<keyword evidence="17" id="KW-1185">Reference proteome</keyword>
<evidence type="ECO:0000259" key="15">
    <source>
        <dbReference type="PROSITE" id="PS50980"/>
    </source>
</evidence>
<dbReference type="GO" id="GO:0009329">
    <property type="term" value="C:acetate CoA-transferase complex"/>
    <property type="evidence" value="ECO:0007669"/>
    <property type="project" value="TreeGrafter"/>
</dbReference>
<dbReference type="PRINTS" id="PR01070">
    <property type="entry name" value="ACCCTRFRASEB"/>
</dbReference>
<sequence length="313" mass="34363">MNWLSSYVRPKIRALVGQSRPDLPENLWDQCASCERMIFHRDLEANGRVCPHCGYHMRVGPEFRFRALFDEGSWQRVEAPRVAADPLKFRDLKRYSDRLKEAQNRTKAFDALEAAAGTVDGLPTVIAVMNFDFMTGTMGTALGEAFITAARHAVETRSAFLVVTASGGARMQEGALSLMQMARTTIAVQEIKEAGLPYIVLLTDPTTGGVTASFAMLGDIHLAEPAAMIGFAGPRVIEQTIREKLPNGFQRAEYLKEHGIVDLVVPRHEMRATLARLLGLLLRPKLESPPAAEVTSGPEVATEDEMANVDAGQ</sequence>
<dbReference type="OrthoDB" id="9772975at2"/>
<organism evidence="16 17">
    <name type="scientific">Arboricoccus pini</name>
    <dbReference type="NCBI Taxonomy" id="1963835"/>
    <lineage>
        <taxon>Bacteria</taxon>
        <taxon>Pseudomonadati</taxon>
        <taxon>Pseudomonadota</taxon>
        <taxon>Alphaproteobacteria</taxon>
        <taxon>Geminicoccales</taxon>
        <taxon>Geminicoccaceae</taxon>
        <taxon>Arboricoccus</taxon>
    </lineage>
</organism>
<dbReference type="GO" id="GO:0016743">
    <property type="term" value="F:carboxyl- or carbamoyltransferase activity"/>
    <property type="evidence" value="ECO:0007669"/>
    <property type="project" value="UniProtKB-UniRule"/>
</dbReference>
<evidence type="ECO:0000256" key="10">
    <source>
        <dbReference type="ARBA" id="ARBA00023098"/>
    </source>
</evidence>
<dbReference type="UniPathway" id="UPA00655">
    <property type="reaction ID" value="UER00711"/>
</dbReference>
<evidence type="ECO:0000256" key="6">
    <source>
        <dbReference type="ARBA" id="ARBA00022771"/>
    </source>
</evidence>
<keyword evidence="9 13" id="KW-0067">ATP-binding</keyword>
<dbReference type="Proteomes" id="UP000197065">
    <property type="component" value="Unassembled WGS sequence"/>
</dbReference>
<dbReference type="InterPro" id="IPR011762">
    <property type="entry name" value="COA_CT_N"/>
</dbReference>
<proteinExistence type="inferred from homology"/>
<evidence type="ECO:0000256" key="3">
    <source>
        <dbReference type="ARBA" id="ARBA00022679"/>
    </source>
</evidence>
<feature type="region of interest" description="Disordered" evidence="14">
    <location>
        <begin position="288"/>
        <end position="313"/>
    </location>
</feature>
<comment type="function">
    <text evidence="12 13">Component of the acetyl coenzyme A carboxylase (ACC) complex. Biotin carboxylase (BC) catalyzes the carboxylation of biotin on its carrier protein (BCCP) and then the CO(2) group is transferred by the transcarboxylase to acetyl-CoA to form malonyl-CoA.</text>
</comment>
<protein>
    <recommendedName>
        <fullName evidence="13">Acetyl-coenzyme A carboxylase carboxyl transferase subunit beta</fullName>
        <shortName evidence="13">ACCase subunit beta</shortName>
        <shortName evidence="13">Acetyl-CoA carboxylase carboxyltransferase subunit beta</shortName>
        <ecNumber evidence="13">2.1.3.15</ecNumber>
    </recommendedName>
</protein>
<keyword evidence="8 13" id="KW-0862">Zinc</keyword>
<keyword evidence="2 13" id="KW-0444">Lipid biosynthesis</keyword>
<dbReference type="PANTHER" id="PTHR42995">
    <property type="entry name" value="ACETYL-COENZYME A CARBOXYLASE CARBOXYL TRANSFERASE SUBUNIT BETA, CHLOROPLASTIC"/>
    <property type="match status" value="1"/>
</dbReference>
<dbReference type="NCBIfam" id="TIGR00515">
    <property type="entry name" value="accD"/>
    <property type="match status" value="1"/>
</dbReference>
<dbReference type="InterPro" id="IPR034733">
    <property type="entry name" value="AcCoA_carboxyl_beta"/>
</dbReference>
<accession>A0A212R776</accession>
<dbReference type="InterPro" id="IPR000438">
    <property type="entry name" value="Acetyl_CoA_COase_Trfase_b_su"/>
</dbReference>
<dbReference type="GO" id="GO:2001295">
    <property type="term" value="P:malonyl-CoA biosynthetic process"/>
    <property type="evidence" value="ECO:0007669"/>
    <property type="project" value="UniProtKB-UniRule"/>
</dbReference>
<dbReference type="AlphaFoldDB" id="A0A212R776"/>
<dbReference type="GO" id="GO:0008270">
    <property type="term" value="F:zinc ion binding"/>
    <property type="evidence" value="ECO:0007669"/>
    <property type="project" value="UniProtKB-UniRule"/>
</dbReference>
<dbReference type="GO" id="GO:0003989">
    <property type="term" value="F:acetyl-CoA carboxylase activity"/>
    <property type="evidence" value="ECO:0007669"/>
    <property type="project" value="InterPro"/>
</dbReference>
<feature type="binding site" evidence="13">
    <location>
        <position position="50"/>
    </location>
    <ligand>
        <name>Zn(2+)</name>
        <dbReference type="ChEBI" id="CHEBI:29105"/>
    </ligand>
</feature>
<dbReference type="InterPro" id="IPR041010">
    <property type="entry name" value="Znf-ACC"/>
</dbReference>
<evidence type="ECO:0000256" key="8">
    <source>
        <dbReference type="ARBA" id="ARBA00022833"/>
    </source>
</evidence>
<dbReference type="PROSITE" id="PS50980">
    <property type="entry name" value="COA_CT_NTER"/>
    <property type="match status" value="1"/>
</dbReference>
<comment type="pathway">
    <text evidence="13">Lipid metabolism; malonyl-CoA biosynthesis; malonyl-CoA from acetyl-CoA: step 1/1.</text>
</comment>
<keyword evidence="10 13" id="KW-0443">Lipid metabolism</keyword>
<dbReference type="EC" id="2.1.3.15" evidence="13"/>
<keyword evidence="3 13" id="KW-0808">Transferase</keyword>
<keyword evidence="6 13" id="KW-0863">Zinc-finger</keyword>
<dbReference type="PANTHER" id="PTHR42995:SF5">
    <property type="entry name" value="ACETYL-COENZYME A CARBOXYLASE CARBOXYL TRANSFERASE SUBUNIT BETA, CHLOROPLASTIC"/>
    <property type="match status" value="1"/>
</dbReference>
<gene>
    <name evidence="13" type="primary">accD</name>
    <name evidence="16" type="ORF">SAMN07250955_10696</name>
</gene>
<dbReference type="EMBL" id="FYEH01000006">
    <property type="protein sequence ID" value="SNB67938.1"/>
    <property type="molecule type" value="Genomic_DNA"/>
</dbReference>
<comment type="subcellular location">
    <subcellularLocation>
        <location evidence="1 13">Cytoplasm</location>
    </subcellularLocation>
</comment>
<keyword evidence="7 13" id="KW-0276">Fatty acid metabolism</keyword>
<keyword evidence="4 13" id="KW-0479">Metal-binding</keyword>
<comment type="cofactor">
    <cofactor evidence="13">
        <name>Zn(2+)</name>
        <dbReference type="ChEBI" id="CHEBI:29105"/>
    </cofactor>
    <text evidence="13">Binds 1 zinc ion per subunit.</text>
</comment>
<evidence type="ECO:0000256" key="14">
    <source>
        <dbReference type="SAM" id="MobiDB-lite"/>
    </source>
</evidence>
<dbReference type="SUPFAM" id="SSF52096">
    <property type="entry name" value="ClpP/crotonase"/>
    <property type="match status" value="1"/>
</dbReference>
<comment type="subunit">
    <text evidence="13">Acetyl-CoA carboxylase is a heterohexamer composed of biotin carboxyl carrier protein (AccB), biotin carboxylase (AccC) and two subunits each of ACCase subunit alpha (AccA) and ACCase subunit beta (AccD).</text>
</comment>
<dbReference type="Pfam" id="PF01039">
    <property type="entry name" value="Carboxyl_trans"/>
    <property type="match status" value="1"/>
</dbReference>
<evidence type="ECO:0000256" key="2">
    <source>
        <dbReference type="ARBA" id="ARBA00022516"/>
    </source>
</evidence>
<evidence type="ECO:0000256" key="13">
    <source>
        <dbReference type="HAMAP-Rule" id="MF_01395"/>
    </source>
</evidence>
<comment type="catalytic activity">
    <reaction evidence="13">
        <text>N(6)-carboxybiotinyl-L-lysyl-[protein] + acetyl-CoA = N(6)-biotinyl-L-lysyl-[protein] + malonyl-CoA</text>
        <dbReference type="Rhea" id="RHEA:54728"/>
        <dbReference type="Rhea" id="RHEA-COMP:10505"/>
        <dbReference type="Rhea" id="RHEA-COMP:10506"/>
        <dbReference type="ChEBI" id="CHEBI:57288"/>
        <dbReference type="ChEBI" id="CHEBI:57384"/>
        <dbReference type="ChEBI" id="CHEBI:83144"/>
        <dbReference type="ChEBI" id="CHEBI:83145"/>
        <dbReference type="EC" id="2.1.3.15"/>
    </reaction>
</comment>
<feature type="binding site" evidence="13">
    <location>
        <position position="34"/>
    </location>
    <ligand>
        <name>Zn(2+)</name>
        <dbReference type="ChEBI" id="CHEBI:29105"/>
    </ligand>
</feature>
<evidence type="ECO:0000256" key="12">
    <source>
        <dbReference type="ARBA" id="ARBA00025280"/>
    </source>
</evidence>
<feature type="domain" description="CoA carboxyltransferase N-terminal" evidence="15">
    <location>
        <begin position="27"/>
        <end position="296"/>
    </location>
</feature>
<keyword evidence="5 13" id="KW-0547">Nucleotide-binding</keyword>
<dbReference type="RefSeq" id="WP_088561404.1">
    <property type="nucleotide sequence ID" value="NZ_FYEH01000006.1"/>
</dbReference>
<evidence type="ECO:0000256" key="4">
    <source>
        <dbReference type="ARBA" id="ARBA00022723"/>
    </source>
</evidence>
<comment type="similarity">
    <text evidence="13">Belongs to the AccD/PCCB family.</text>
</comment>
<evidence type="ECO:0000256" key="11">
    <source>
        <dbReference type="ARBA" id="ARBA00023160"/>
    </source>
</evidence>
<keyword evidence="11 13" id="KW-0275">Fatty acid biosynthesis</keyword>
<evidence type="ECO:0000313" key="17">
    <source>
        <dbReference type="Proteomes" id="UP000197065"/>
    </source>
</evidence>
<evidence type="ECO:0000256" key="9">
    <source>
        <dbReference type="ARBA" id="ARBA00022840"/>
    </source>
</evidence>
<name>A0A212R776_9PROT</name>
<dbReference type="GO" id="GO:0005524">
    <property type="term" value="F:ATP binding"/>
    <property type="evidence" value="ECO:0007669"/>
    <property type="project" value="UniProtKB-KW"/>
</dbReference>
<keyword evidence="13" id="KW-0963">Cytoplasm</keyword>
<feature type="binding site" evidence="13">
    <location>
        <position position="31"/>
    </location>
    <ligand>
        <name>Zn(2+)</name>
        <dbReference type="ChEBI" id="CHEBI:29105"/>
    </ligand>
</feature>
<dbReference type="Pfam" id="PF17848">
    <property type="entry name" value="Zn_ribbon_ACC"/>
    <property type="match status" value="1"/>
</dbReference>
<feature type="zinc finger region" description="C4-type" evidence="13">
    <location>
        <begin position="31"/>
        <end position="53"/>
    </location>
</feature>